<dbReference type="InParanoid" id="A0A409YF83"/>
<evidence type="ECO:0000313" key="3">
    <source>
        <dbReference type="Proteomes" id="UP000284842"/>
    </source>
</evidence>
<evidence type="ECO:0000313" key="2">
    <source>
        <dbReference type="EMBL" id="PPR01677.1"/>
    </source>
</evidence>
<comment type="caution">
    <text evidence="2">The sequence shown here is derived from an EMBL/GenBank/DDBJ whole genome shotgun (WGS) entry which is preliminary data.</text>
</comment>
<proteinExistence type="predicted"/>
<organism evidence="2 3">
    <name type="scientific">Panaeolus cyanescens</name>
    <dbReference type="NCBI Taxonomy" id="181874"/>
    <lineage>
        <taxon>Eukaryota</taxon>
        <taxon>Fungi</taxon>
        <taxon>Dikarya</taxon>
        <taxon>Basidiomycota</taxon>
        <taxon>Agaricomycotina</taxon>
        <taxon>Agaricomycetes</taxon>
        <taxon>Agaricomycetidae</taxon>
        <taxon>Agaricales</taxon>
        <taxon>Agaricineae</taxon>
        <taxon>Galeropsidaceae</taxon>
        <taxon>Panaeolus</taxon>
    </lineage>
</organism>
<dbReference type="Proteomes" id="UP000284842">
    <property type="component" value="Unassembled WGS sequence"/>
</dbReference>
<evidence type="ECO:0000256" key="1">
    <source>
        <dbReference type="SAM" id="MobiDB-lite"/>
    </source>
</evidence>
<accession>A0A409YF83</accession>
<reference evidence="2 3" key="1">
    <citation type="journal article" date="2018" name="Evol. Lett.">
        <title>Horizontal gene cluster transfer increased hallucinogenic mushroom diversity.</title>
        <authorList>
            <person name="Reynolds H.T."/>
            <person name="Vijayakumar V."/>
            <person name="Gluck-Thaler E."/>
            <person name="Korotkin H.B."/>
            <person name="Matheny P.B."/>
            <person name="Slot J.C."/>
        </authorList>
    </citation>
    <scope>NUCLEOTIDE SEQUENCE [LARGE SCALE GENOMIC DNA]</scope>
    <source>
        <strain evidence="2 3">2629</strain>
    </source>
</reference>
<dbReference type="AlphaFoldDB" id="A0A409YF83"/>
<dbReference type="OrthoDB" id="2570975at2759"/>
<sequence>MNSQRTPHRRSLSPVDSARSSRAVAQTYLNTKDSPMSSNKTLRHGTMDFWMPEDNDVHEPSINTRFQPAKLMLPWTLPIPEVREIDAEQFQRRFNLDGQHPSLIRQNLVSAIKQFTEGVNGASLKVEKTYNLHALPRFIHTEFKSPDGINPTHLLAISNHAGKITFYPVHSIVMASNCGVMINLPPSPITHGMTPRTKSAADLAVQVLPLPFPDAFPTFYAYVYRKNLKELRDILVTQQLPTSLANAQYLPPGLLVTPGSEANADTQPTIKDRRTRIALNIYGVWAIARKLKFVDADFYKVVKECYDEVVAPLKIAAGYRRPSFSHDWLPPNTLASSPTSSSSDASTA</sequence>
<keyword evidence="3" id="KW-1185">Reference proteome</keyword>
<protein>
    <submittedName>
        <fullName evidence="2">Uncharacterized protein</fullName>
    </submittedName>
</protein>
<feature type="region of interest" description="Disordered" evidence="1">
    <location>
        <begin position="1"/>
        <end position="21"/>
    </location>
</feature>
<dbReference type="EMBL" id="NHTK01001224">
    <property type="protein sequence ID" value="PPR01677.1"/>
    <property type="molecule type" value="Genomic_DNA"/>
</dbReference>
<name>A0A409YF83_9AGAR</name>
<feature type="compositionally biased region" description="Basic residues" evidence="1">
    <location>
        <begin position="1"/>
        <end position="11"/>
    </location>
</feature>
<gene>
    <name evidence="2" type="ORF">CVT24_001506</name>
</gene>